<sequence>MNLKNTFTISEKFLHRCKGKNIALVDDVMTTGATVEMASQALKAAGIKNVTVWAIARTPETSC</sequence>
<dbReference type="PANTHER" id="PTHR47505">
    <property type="entry name" value="DNA UTILIZATION PROTEIN YHGH"/>
    <property type="match status" value="1"/>
</dbReference>
<dbReference type="AlphaFoldDB" id="A0AA37T9B3"/>
<dbReference type="Proteomes" id="UP001156870">
    <property type="component" value="Unassembled WGS sequence"/>
</dbReference>
<proteinExistence type="inferred from homology"/>
<dbReference type="InterPro" id="IPR051910">
    <property type="entry name" value="ComF/GntX_DNA_util-trans"/>
</dbReference>
<dbReference type="CDD" id="cd06223">
    <property type="entry name" value="PRTases_typeI"/>
    <property type="match status" value="1"/>
</dbReference>
<evidence type="ECO:0000259" key="2">
    <source>
        <dbReference type="Pfam" id="PF00156"/>
    </source>
</evidence>
<evidence type="ECO:0000313" key="3">
    <source>
        <dbReference type="EMBL" id="GLS25077.1"/>
    </source>
</evidence>
<evidence type="ECO:0000256" key="1">
    <source>
        <dbReference type="ARBA" id="ARBA00008007"/>
    </source>
</evidence>
<dbReference type="EMBL" id="BSPD01000021">
    <property type="protein sequence ID" value="GLS25077.1"/>
    <property type="molecule type" value="Genomic_DNA"/>
</dbReference>
<dbReference type="PANTHER" id="PTHR47505:SF1">
    <property type="entry name" value="DNA UTILIZATION PROTEIN YHGH"/>
    <property type="match status" value="1"/>
</dbReference>
<reference evidence="3 4" key="1">
    <citation type="journal article" date="2014" name="Int. J. Syst. Evol. Microbiol.">
        <title>Complete genome sequence of Corynebacterium casei LMG S-19264T (=DSM 44701T), isolated from a smear-ripened cheese.</title>
        <authorList>
            <consortium name="US DOE Joint Genome Institute (JGI-PGF)"/>
            <person name="Walter F."/>
            <person name="Albersmeier A."/>
            <person name="Kalinowski J."/>
            <person name="Ruckert C."/>
        </authorList>
    </citation>
    <scope>NUCLEOTIDE SEQUENCE [LARGE SCALE GENOMIC DNA]</scope>
    <source>
        <strain evidence="3 4">NBRC 110095</strain>
    </source>
</reference>
<dbReference type="SUPFAM" id="SSF53271">
    <property type="entry name" value="PRTase-like"/>
    <property type="match status" value="1"/>
</dbReference>
<name>A0AA37T9B3_9GAMM</name>
<comment type="similarity">
    <text evidence="1">Belongs to the ComF/GntX family.</text>
</comment>
<keyword evidence="4" id="KW-1185">Reference proteome</keyword>
<dbReference type="InterPro" id="IPR029057">
    <property type="entry name" value="PRTase-like"/>
</dbReference>
<dbReference type="Gene3D" id="3.40.50.2020">
    <property type="match status" value="1"/>
</dbReference>
<feature type="domain" description="Phosphoribosyltransferase" evidence="2">
    <location>
        <begin position="15"/>
        <end position="60"/>
    </location>
</feature>
<accession>A0AA37T9B3</accession>
<gene>
    <name evidence="3" type="ORF">GCM10007877_07910</name>
</gene>
<protein>
    <recommendedName>
        <fullName evidence="2">Phosphoribosyltransferase domain-containing protein</fullName>
    </recommendedName>
</protein>
<evidence type="ECO:0000313" key="4">
    <source>
        <dbReference type="Proteomes" id="UP001156870"/>
    </source>
</evidence>
<comment type="caution">
    <text evidence="3">The sequence shown here is derived from an EMBL/GenBank/DDBJ whole genome shotgun (WGS) entry which is preliminary data.</text>
</comment>
<dbReference type="Pfam" id="PF00156">
    <property type="entry name" value="Pribosyltran"/>
    <property type="match status" value="1"/>
</dbReference>
<organism evidence="3 4">
    <name type="scientific">Marinibactrum halimedae</name>
    <dbReference type="NCBI Taxonomy" id="1444977"/>
    <lineage>
        <taxon>Bacteria</taxon>
        <taxon>Pseudomonadati</taxon>
        <taxon>Pseudomonadota</taxon>
        <taxon>Gammaproteobacteria</taxon>
        <taxon>Cellvibrionales</taxon>
        <taxon>Cellvibrionaceae</taxon>
        <taxon>Marinibactrum</taxon>
    </lineage>
</organism>
<dbReference type="InterPro" id="IPR000836">
    <property type="entry name" value="PRTase_dom"/>
</dbReference>